<protein>
    <recommendedName>
        <fullName evidence="8">Glutamate 5-kinase</fullName>
        <ecNumber evidence="8">2.7.2.11</ecNumber>
    </recommendedName>
    <alternativeName>
        <fullName evidence="8">Gamma-glutamyl kinase</fullName>
        <shortName evidence="8">GK</shortName>
    </alternativeName>
</protein>
<dbReference type="EMBL" id="DTDV01000019">
    <property type="protein sequence ID" value="HGK24281.1"/>
    <property type="molecule type" value="Genomic_DNA"/>
</dbReference>
<feature type="binding site" evidence="8">
    <location>
        <position position="137"/>
    </location>
    <ligand>
        <name>substrate</name>
    </ligand>
</feature>
<dbReference type="InterPro" id="IPR001057">
    <property type="entry name" value="Glu/AcGlu_kinase"/>
</dbReference>
<comment type="similarity">
    <text evidence="8">Belongs to the glutamate 5-kinase family.</text>
</comment>
<keyword evidence="5 8" id="KW-0547">Nucleotide-binding</keyword>
<dbReference type="Pfam" id="PF00696">
    <property type="entry name" value="AA_kinase"/>
    <property type="match status" value="1"/>
</dbReference>
<dbReference type="RefSeq" id="WP_149122869.1">
    <property type="nucleotide sequence ID" value="NZ_VTFL01000003.1"/>
</dbReference>
<dbReference type="PRINTS" id="PR00474">
    <property type="entry name" value="GLU5KINASE"/>
</dbReference>
<dbReference type="CDD" id="cd21157">
    <property type="entry name" value="PUA_G5K"/>
    <property type="match status" value="1"/>
</dbReference>
<dbReference type="InterPro" id="IPR015947">
    <property type="entry name" value="PUA-like_sf"/>
</dbReference>
<evidence type="ECO:0000256" key="2">
    <source>
        <dbReference type="ARBA" id="ARBA00022605"/>
    </source>
</evidence>
<accession>A0A7V3ZJQ0</accession>
<evidence type="ECO:0000259" key="9">
    <source>
        <dbReference type="SMART" id="SM00359"/>
    </source>
</evidence>
<dbReference type="PROSITE" id="PS50890">
    <property type="entry name" value="PUA"/>
    <property type="match status" value="1"/>
</dbReference>
<proteinExistence type="inferred from homology"/>
<dbReference type="InterPro" id="IPR036974">
    <property type="entry name" value="PUA_sf"/>
</dbReference>
<dbReference type="UniPathway" id="UPA00098">
    <property type="reaction ID" value="UER00359"/>
</dbReference>
<dbReference type="InterPro" id="IPR001048">
    <property type="entry name" value="Asp/Glu/Uridylate_kinase"/>
</dbReference>
<dbReference type="NCBIfam" id="TIGR01027">
    <property type="entry name" value="proB"/>
    <property type="match status" value="1"/>
</dbReference>
<keyword evidence="2 8" id="KW-0028">Amino-acid biosynthesis</keyword>
<dbReference type="PIRSF" id="PIRSF000729">
    <property type="entry name" value="GK"/>
    <property type="match status" value="1"/>
</dbReference>
<feature type="binding site" evidence="8">
    <location>
        <position position="10"/>
    </location>
    <ligand>
        <name>ATP</name>
        <dbReference type="ChEBI" id="CHEBI:30616"/>
    </ligand>
</feature>
<dbReference type="InterPro" id="IPR041739">
    <property type="entry name" value="G5K_ProB"/>
</dbReference>
<dbReference type="PANTHER" id="PTHR43654:SF1">
    <property type="entry name" value="ISOPENTENYL PHOSPHATE KINASE"/>
    <property type="match status" value="1"/>
</dbReference>
<dbReference type="FunFam" id="2.30.130.10:FF:000007">
    <property type="entry name" value="Glutamate 5-kinase"/>
    <property type="match status" value="1"/>
</dbReference>
<dbReference type="SUPFAM" id="SSF88697">
    <property type="entry name" value="PUA domain-like"/>
    <property type="match status" value="1"/>
</dbReference>
<dbReference type="Gene3D" id="3.40.1160.10">
    <property type="entry name" value="Acetylglutamate kinase-like"/>
    <property type="match status" value="2"/>
</dbReference>
<comment type="caution">
    <text evidence="10">The sequence shown here is derived from an EMBL/GenBank/DDBJ whole genome shotgun (WGS) entry which is preliminary data.</text>
</comment>
<feature type="binding site" evidence="8">
    <location>
        <position position="149"/>
    </location>
    <ligand>
        <name>substrate</name>
    </ligand>
</feature>
<dbReference type="EC" id="2.7.2.11" evidence="8"/>
<evidence type="ECO:0000256" key="7">
    <source>
        <dbReference type="ARBA" id="ARBA00022840"/>
    </source>
</evidence>
<dbReference type="GO" id="GO:0055129">
    <property type="term" value="P:L-proline biosynthetic process"/>
    <property type="evidence" value="ECO:0007669"/>
    <property type="project" value="UniProtKB-UniRule"/>
</dbReference>
<dbReference type="AlphaFoldDB" id="A0A7V3ZJQ0"/>
<organism evidence="10">
    <name type="scientific">Dictyoglomus thermophilum</name>
    <dbReference type="NCBI Taxonomy" id="14"/>
    <lineage>
        <taxon>Bacteria</taxon>
        <taxon>Pseudomonadati</taxon>
        <taxon>Dictyoglomota</taxon>
        <taxon>Dictyoglomia</taxon>
        <taxon>Dictyoglomales</taxon>
        <taxon>Dictyoglomaceae</taxon>
        <taxon>Dictyoglomus</taxon>
    </lineage>
</organism>
<dbReference type="PANTHER" id="PTHR43654">
    <property type="entry name" value="GLUTAMATE 5-KINASE"/>
    <property type="match status" value="1"/>
</dbReference>
<dbReference type="HAMAP" id="MF_00456">
    <property type="entry name" value="ProB"/>
    <property type="match status" value="1"/>
</dbReference>
<dbReference type="Gene3D" id="2.30.130.10">
    <property type="entry name" value="PUA domain"/>
    <property type="match status" value="1"/>
</dbReference>
<feature type="binding site" evidence="8">
    <location>
        <begin position="208"/>
        <end position="214"/>
    </location>
    <ligand>
        <name>ATP</name>
        <dbReference type="ChEBI" id="CHEBI:30616"/>
    </ligand>
</feature>
<comment type="pathway">
    <text evidence="8">Amino-acid biosynthesis; L-proline biosynthesis; L-glutamate 5-semialdehyde from L-glutamate: step 1/2.</text>
</comment>
<keyword evidence="3 8" id="KW-0641">Proline biosynthesis</keyword>
<reference evidence="10" key="1">
    <citation type="journal article" date="2020" name="mSystems">
        <title>Genome- and Community-Level Interaction Insights into Carbon Utilization and Element Cycling Functions of Hydrothermarchaeota in Hydrothermal Sediment.</title>
        <authorList>
            <person name="Zhou Z."/>
            <person name="Liu Y."/>
            <person name="Xu W."/>
            <person name="Pan J."/>
            <person name="Luo Z.H."/>
            <person name="Li M."/>
        </authorList>
    </citation>
    <scope>NUCLEOTIDE SEQUENCE [LARGE SCALE GENOMIC DNA]</scope>
    <source>
        <strain evidence="10">SpSt-70</strain>
    </source>
</reference>
<evidence type="ECO:0000256" key="3">
    <source>
        <dbReference type="ARBA" id="ARBA00022650"/>
    </source>
</evidence>
<evidence type="ECO:0000313" key="10">
    <source>
        <dbReference type="EMBL" id="HGK24281.1"/>
    </source>
</evidence>
<dbReference type="Pfam" id="PF01472">
    <property type="entry name" value="PUA"/>
    <property type="match status" value="1"/>
</dbReference>
<evidence type="ECO:0000256" key="5">
    <source>
        <dbReference type="ARBA" id="ARBA00022741"/>
    </source>
</evidence>
<dbReference type="GO" id="GO:0003723">
    <property type="term" value="F:RNA binding"/>
    <property type="evidence" value="ECO:0007669"/>
    <property type="project" value="InterPro"/>
</dbReference>
<dbReference type="InterPro" id="IPR011529">
    <property type="entry name" value="Glu_5kinase"/>
</dbReference>
<feature type="binding site" evidence="8">
    <location>
        <position position="50"/>
    </location>
    <ligand>
        <name>substrate</name>
    </ligand>
</feature>
<evidence type="ECO:0000256" key="8">
    <source>
        <dbReference type="HAMAP-Rule" id="MF_00456"/>
    </source>
</evidence>
<feature type="binding site" evidence="8">
    <location>
        <begin position="169"/>
        <end position="170"/>
    </location>
    <ligand>
        <name>ATP</name>
        <dbReference type="ChEBI" id="CHEBI:30616"/>
    </ligand>
</feature>
<evidence type="ECO:0000256" key="4">
    <source>
        <dbReference type="ARBA" id="ARBA00022679"/>
    </source>
</evidence>
<feature type="domain" description="PUA" evidence="9">
    <location>
        <begin position="275"/>
        <end position="358"/>
    </location>
</feature>
<dbReference type="InterPro" id="IPR036393">
    <property type="entry name" value="AceGlu_kinase-like_sf"/>
</dbReference>
<dbReference type="GO" id="GO:0005524">
    <property type="term" value="F:ATP binding"/>
    <property type="evidence" value="ECO:0007669"/>
    <property type="project" value="UniProtKB-KW"/>
</dbReference>
<comment type="function">
    <text evidence="8">Catalyzes the transfer of a phosphate group to glutamate to form L-glutamate 5-phosphate.</text>
</comment>
<keyword evidence="4 8" id="KW-0808">Transferase</keyword>
<dbReference type="SUPFAM" id="SSF53633">
    <property type="entry name" value="Carbamate kinase-like"/>
    <property type="match status" value="1"/>
</dbReference>
<comment type="subcellular location">
    <subcellularLocation>
        <location evidence="8">Cytoplasm</location>
    </subcellularLocation>
</comment>
<dbReference type="SMART" id="SM00359">
    <property type="entry name" value="PUA"/>
    <property type="match status" value="1"/>
</dbReference>
<sequence length="371" mass="41356">MNDWKRIVVKVGTSSITDERGNPSGEKILSLVRECVKLMRANKEVVLVSSGAIASGREIMQKLSKRKDLPAKQALSAVGQVRLMQYYSQLFSIFKQPIAQILLTAEDLRDRKRYINISQTFETLIEEKVVPIVNENDTVAVEEIKIGDNDTLSAKVACAINADLLVILSDVEGLYSEDPNLSPNAVLIRDVYDIDEKIEKIAGPGKGTGGMYTKVQAAKIVTEAGIPMILAKADLENVLERIVLKKEKVGTMFYPVERHLNRRKHWMLFMAKPQGKVYIDDGAKDALLKKGKSLLPVGVKKIEGEFVRGDTVSILDLTGEEIGRGITNYDSSELERIKGKNTEEIKNILGEDFYEEVIHRNNLVLINRGDS</sequence>
<dbReference type="GO" id="GO:0005829">
    <property type="term" value="C:cytosol"/>
    <property type="evidence" value="ECO:0007669"/>
    <property type="project" value="TreeGrafter"/>
</dbReference>
<evidence type="ECO:0000256" key="6">
    <source>
        <dbReference type="ARBA" id="ARBA00022777"/>
    </source>
</evidence>
<dbReference type="FunFam" id="3.40.1160.10:FF:000018">
    <property type="entry name" value="Glutamate 5-kinase"/>
    <property type="match status" value="1"/>
</dbReference>
<keyword evidence="1 8" id="KW-0963">Cytoplasm</keyword>
<dbReference type="InterPro" id="IPR005715">
    <property type="entry name" value="Glu_5kinase/COase_Synthase"/>
</dbReference>
<gene>
    <name evidence="8 10" type="primary">proB</name>
    <name evidence="10" type="ORF">ENU78_07640</name>
</gene>
<evidence type="ECO:0000256" key="1">
    <source>
        <dbReference type="ARBA" id="ARBA00022490"/>
    </source>
</evidence>
<dbReference type="GO" id="GO:0004349">
    <property type="term" value="F:glutamate 5-kinase activity"/>
    <property type="evidence" value="ECO:0007669"/>
    <property type="project" value="UniProtKB-UniRule"/>
</dbReference>
<dbReference type="CDD" id="cd04242">
    <property type="entry name" value="AAK_G5K_ProB"/>
    <property type="match status" value="1"/>
</dbReference>
<name>A0A7V3ZJQ0_DICTH</name>
<keyword evidence="7 8" id="KW-0067">ATP-binding</keyword>
<dbReference type="InterPro" id="IPR002478">
    <property type="entry name" value="PUA"/>
</dbReference>
<comment type="catalytic activity">
    <reaction evidence="8">
        <text>L-glutamate + ATP = L-glutamyl 5-phosphate + ADP</text>
        <dbReference type="Rhea" id="RHEA:14877"/>
        <dbReference type="ChEBI" id="CHEBI:29985"/>
        <dbReference type="ChEBI" id="CHEBI:30616"/>
        <dbReference type="ChEBI" id="CHEBI:58274"/>
        <dbReference type="ChEBI" id="CHEBI:456216"/>
        <dbReference type="EC" id="2.7.2.11"/>
    </reaction>
</comment>
<keyword evidence="6 8" id="KW-0418">Kinase</keyword>